<dbReference type="EMBL" id="MG923510">
    <property type="protein sequence ID" value="AZL93427.1"/>
    <property type="molecule type" value="Genomic_DNA"/>
</dbReference>
<dbReference type="InterPro" id="IPR002429">
    <property type="entry name" value="CcO_II-like_C"/>
</dbReference>
<evidence type="ECO:0000313" key="22">
    <source>
        <dbReference type="EMBL" id="AZL93427.1"/>
    </source>
</evidence>
<comment type="subcellular location">
    <subcellularLocation>
        <location evidence="1 18">Mitochondrion inner membrane</location>
        <topology evidence="1 18">Multi-pass membrane protein</topology>
    </subcellularLocation>
</comment>
<comment type="function">
    <text evidence="18">Component of the cytochrome c oxidase, the last enzyme in the mitochondrial electron transport chain which drives oxidative phosphorylation. The respiratory chain contains 3 multisubunit complexes succinate dehydrogenase (complex II, CII), ubiquinol-cytochrome c oxidoreductase (cytochrome b-c1 complex, complex III, CIII) and cytochrome c oxidase (complex IV, CIV), that cooperate to transfer electrons derived from NADH and succinate to molecular oxygen, creating an electrochemical gradient over the inner membrane that drives transmembrane transport and the ATP synthase. Cytochrome c oxidase is the component of the respiratory chain that catalyzes the reduction of oxygen to water. Electrons originating from reduced cytochrome c in the intermembrane space (IMS) are transferred via the dinuclear copper A center (CU(A)) of subunit 2 and heme A of subunit 1 to the active site in subunit 1, a binuclear center (BNC) formed by heme A3 and copper B (CU(B)). The BNC reduces molecular oxygen to 2 water molecules using 4 electrons from cytochrome c in the IMS and 4 protons from the mitochondrial matrix.</text>
</comment>
<comment type="catalytic activity">
    <reaction evidence="17">
        <text>4 Fe(II)-[cytochrome c] + O2 + 8 H(+)(in) = 4 Fe(III)-[cytochrome c] + 2 H2O + 4 H(+)(out)</text>
        <dbReference type="Rhea" id="RHEA:11436"/>
        <dbReference type="Rhea" id="RHEA-COMP:10350"/>
        <dbReference type="Rhea" id="RHEA-COMP:14399"/>
        <dbReference type="ChEBI" id="CHEBI:15377"/>
        <dbReference type="ChEBI" id="CHEBI:15378"/>
        <dbReference type="ChEBI" id="CHEBI:15379"/>
        <dbReference type="ChEBI" id="CHEBI:29033"/>
        <dbReference type="ChEBI" id="CHEBI:29034"/>
        <dbReference type="EC" id="7.1.1.9"/>
    </reaction>
    <physiologicalReaction direction="left-to-right" evidence="17">
        <dbReference type="Rhea" id="RHEA:11437"/>
    </physiologicalReaction>
</comment>
<evidence type="ECO:0000259" key="21">
    <source>
        <dbReference type="PROSITE" id="PS50999"/>
    </source>
</evidence>
<dbReference type="SUPFAM" id="SSF81464">
    <property type="entry name" value="Cytochrome c oxidase subunit II-like, transmembrane region"/>
    <property type="match status" value="1"/>
</dbReference>
<dbReference type="PROSITE" id="PS50999">
    <property type="entry name" value="COX2_TM"/>
    <property type="match status" value="1"/>
</dbReference>
<evidence type="ECO:0000256" key="16">
    <source>
        <dbReference type="ARBA" id="ARBA00023136"/>
    </source>
</evidence>
<keyword evidence="5 18" id="KW-0813">Transport</keyword>
<evidence type="ECO:0000256" key="5">
    <source>
        <dbReference type="ARBA" id="ARBA00022448"/>
    </source>
</evidence>
<protein>
    <recommendedName>
        <fullName evidence="4 18">Cytochrome c oxidase subunit 2</fullName>
    </recommendedName>
</protein>
<evidence type="ECO:0000256" key="12">
    <source>
        <dbReference type="ARBA" id="ARBA00022982"/>
    </source>
</evidence>
<evidence type="ECO:0000256" key="1">
    <source>
        <dbReference type="ARBA" id="ARBA00004448"/>
    </source>
</evidence>
<evidence type="ECO:0000256" key="8">
    <source>
        <dbReference type="ARBA" id="ARBA00022723"/>
    </source>
</evidence>
<comment type="subunit">
    <text evidence="3">Component of the cytochrome c oxidase (complex IV, CIV), a multisubunit enzyme composed of a catalytic core of 3 subunits and several supernumerary subunits. The complex exists as a monomer or a dimer and forms supercomplexes (SCs) in the inner mitochondrial membrane with ubiquinol-cytochrome c oxidoreductase (cytochrome b-c1 complex, complex III, CIII).</text>
</comment>
<evidence type="ECO:0000256" key="3">
    <source>
        <dbReference type="ARBA" id="ARBA00011164"/>
    </source>
</evidence>
<reference evidence="22" key="1">
    <citation type="journal article" date="2018" name="Mol. Phylogenet. Evol.">
        <title>Mitochondrial phylogenomics of the Hymenoptera.</title>
        <authorList>
            <person name="Tang P."/>
            <person name="Zhu J.C."/>
            <person name="Zheng B.Y."/>
            <person name="Wei S.J."/>
            <person name="Sharkey M."/>
            <person name="Chen X.X."/>
            <person name="Vogler A.P."/>
        </authorList>
    </citation>
    <scope>NUCLEOTIDE SEQUENCE</scope>
</reference>
<keyword evidence="11" id="KW-1278">Translocase</keyword>
<keyword evidence="6 18" id="KW-0679">Respiratory chain</keyword>
<keyword evidence="7 18" id="KW-0812">Transmembrane</keyword>
<dbReference type="GO" id="GO:0005507">
    <property type="term" value="F:copper ion binding"/>
    <property type="evidence" value="ECO:0007669"/>
    <property type="project" value="InterPro"/>
</dbReference>
<evidence type="ECO:0000256" key="9">
    <source>
        <dbReference type="ARBA" id="ARBA00022792"/>
    </source>
</evidence>
<dbReference type="AlphaFoldDB" id="A0A3Q8UAB0"/>
<dbReference type="InterPro" id="IPR036257">
    <property type="entry name" value="Cyt_c_oxidase_su2_TM_sf"/>
</dbReference>
<gene>
    <name evidence="22" type="primary">cox2</name>
</gene>
<keyword evidence="10" id="KW-0460">Magnesium</keyword>
<dbReference type="Gene3D" id="1.10.287.90">
    <property type="match status" value="1"/>
</dbReference>
<comment type="cofactor">
    <cofactor evidence="18">
        <name>Cu cation</name>
        <dbReference type="ChEBI" id="CHEBI:23378"/>
    </cofactor>
    <text evidence="18">Binds a copper A center.</text>
</comment>
<feature type="transmembrane region" description="Helical" evidence="19">
    <location>
        <begin position="26"/>
        <end position="46"/>
    </location>
</feature>
<dbReference type="PRINTS" id="PR01166">
    <property type="entry name" value="CYCOXIDASEII"/>
</dbReference>
<keyword evidence="9 18" id="KW-0999">Mitochondrion inner membrane</keyword>
<evidence type="ECO:0000256" key="19">
    <source>
        <dbReference type="SAM" id="Phobius"/>
    </source>
</evidence>
<dbReference type="InterPro" id="IPR008972">
    <property type="entry name" value="Cupredoxin"/>
</dbReference>
<sequence>MSTWLKLNLLDSASPSMLNLMLFHEYSLTFIIMILSTTFYMIMILIKNKYYSSKIYDHQLIESIWTLIPSMILMLLAIPSLKILYLLEEIYTPNLSIKILGNQWYWSYNYGEFNNINFDSYMIKNNNLNNFRLLDTDNNIILPPNLIIRFIVSSTDVIHSFTIPSMGMKMDAIPGRLNQSSIFPMYLGMFYGQCSEICGANHSFMPIVLEITKMNNFMTWIKTF</sequence>
<dbReference type="Gene3D" id="2.60.40.420">
    <property type="entry name" value="Cupredoxins - blue copper proteins"/>
    <property type="match status" value="1"/>
</dbReference>
<evidence type="ECO:0000256" key="13">
    <source>
        <dbReference type="ARBA" id="ARBA00022989"/>
    </source>
</evidence>
<keyword evidence="16 18" id="KW-0472">Membrane</keyword>
<dbReference type="SUPFAM" id="SSF49503">
    <property type="entry name" value="Cupredoxins"/>
    <property type="match status" value="1"/>
</dbReference>
<evidence type="ECO:0000256" key="4">
    <source>
        <dbReference type="ARBA" id="ARBA00015946"/>
    </source>
</evidence>
<evidence type="ECO:0000256" key="17">
    <source>
        <dbReference type="ARBA" id="ARBA00049512"/>
    </source>
</evidence>
<evidence type="ECO:0000256" key="10">
    <source>
        <dbReference type="ARBA" id="ARBA00022842"/>
    </source>
</evidence>
<evidence type="ECO:0000256" key="15">
    <source>
        <dbReference type="ARBA" id="ARBA00023128"/>
    </source>
</evidence>
<dbReference type="FunFam" id="2.60.40.420:FF:000001">
    <property type="entry name" value="Cytochrome c oxidase subunit 2"/>
    <property type="match status" value="1"/>
</dbReference>
<dbReference type="PROSITE" id="PS50857">
    <property type="entry name" value="COX2_CUA"/>
    <property type="match status" value="1"/>
</dbReference>
<feature type="domain" description="Cytochrome oxidase subunit II copper A binding" evidence="20">
    <location>
        <begin position="92"/>
        <end position="223"/>
    </location>
</feature>
<evidence type="ECO:0000256" key="6">
    <source>
        <dbReference type="ARBA" id="ARBA00022660"/>
    </source>
</evidence>
<dbReference type="InterPro" id="IPR011759">
    <property type="entry name" value="Cyt_c_oxidase_su2_TM_dom"/>
</dbReference>
<feature type="domain" description="Cytochrome oxidase subunit II transmembrane region profile" evidence="21">
    <location>
        <begin position="1"/>
        <end position="91"/>
    </location>
</feature>
<evidence type="ECO:0000259" key="20">
    <source>
        <dbReference type="PROSITE" id="PS50857"/>
    </source>
</evidence>
<dbReference type="PANTHER" id="PTHR22888">
    <property type="entry name" value="CYTOCHROME C OXIDASE, SUBUNIT II"/>
    <property type="match status" value="1"/>
</dbReference>
<name>A0A3Q8UAB0_9HYME</name>
<dbReference type="GO" id="GO:0005743">
    <property type="term" value="C:mitochondrial inner membrane"/>
    <property type="evidence" value="ECO:0007669"/>
    <property type="project" value="UniProtKB-SubCell"/>
</dbReference>
<keyword evidence="13 19" id="KW-1133">Transmembrane helix</keyword>
<keyword evidence="14 18" id="KW-0186">Copper</keyword>
<comment type="similarity">
    <text evidence="2 18">Belongs to the cytochrome c oxidase subunit 2 family.</text>
</comment>
<evidence type="ECO:0000256" key="14">
    <source>
        <dbReference type="ARBA" id="ARBA00023008"/>
    </source>
</evidence>
<organism evidence="22">
    <name type="scientific">Platygaster sp. ZJUH_2016029</name>
    <dbReference type="NCBI Taxonomy" id="2496284"/>
    <lineage>
        <taxon>Eukaryota</taxon>
        <taxon>Metazoa</taxon>
        <taxon>Ecdysozoa</taxon>
        <taxon>Arthropoda</taxon>
        <taxon>Hexapoda</taxon>
        <taxon>Insecta</taxon>
        <taxon>Pterygota</taxon>
        <taxon>Neoptera</taxon>
        <taxon>Endopterygota</taxon>
        <taxon>Hymenoptera</taxon>
        <taxon>Apocrita</taxon>
        <taxon>Proctotrupomorpha</taxon>
        <taxon>Platygastroidea</taxon>
        <taxon>Platygastridae</taxon>
        <taxon>Platygastrinae</taxon>
        <taxon>Platygaster</taxon>
    </lineage>
</organism>
<dbReference type="GO" id="GO:0004129">
    <property type="term" value="F:cytochrome-c oxidase activity"/>
    <property type="evidence" value="ECO:0007669"/>
    <property type="project" value="UniProtKB-EC"/>
</dbReference>
<keyword evidence="8 18" id="KW-0479">Metal-binding</keyword>
<dbReference type="GO" id="GO:0042773">
    <property type="term" value="P:ATP synthesis coupled electron transport"/>
    <property type="evidence" value="ECO:0007669"/>
    <property type="project" value="TreeGrafter"/>
</dbReference>
<dbReference type="PROSITE" id="PS00078">
    <property type="entry name" value="COX2"/>
    <property type="match status" value="1"/>
</dbReference>
<evidence type="ECO:0000256" key="18">
    <source>
        <dbReference type="RuleBase" id="RU000457"/>
    </source>
</evidence>
<dbReference type="InterPro" id="IPR045187">
    <property type="entry name" value="CcO_II"/>
</dbReference>
<dbReference type="Pfam" id="PF02790">
    <property type="entry name" value="COX2_TM"/>
    <property type="match status" value="1"/>
</dbReference>
<evidence type="ECO:0000256" key="2">
    <source>
        <dbReference type="ARBA" id="ARBA00007866"/>
    </source>
</evidence>
<keyword evidence="12 18" id="KW-0249">Electron transport</keyword>
<keyword evidence="15 18" id="KW-0496">Mitochondrion</keyword>
<dbReference type="Pfam" id="PF00116">
    <property type="entry name" value="COX2"/>
    <property type="match status" value="1"/>
</dbReference>
<feature type="transmembrane region" description="Helical" evidence="19">
    <location>
        <begin position="67"/>
        <end position="87"/>
    </location>
</feature>
<dbReference type="InterPro" id="IPR001505">
    <property type="entry name" value="Copper_CuA"/>
</dbReference>
<evidence type="ECO:0000256" key="11">
    <source>
        <dbReference type="ARBA" id="ARBA00022967"/>
    </source>
</evidence>
<geneLocation type="mitochondrion" evidence="22"/>
<accession>A0A3Q8UAB0</accession>
<dbReference type="PANTHER" id="PTHR22888:SF9">
    <property type="entry name" value="CYTOCHROME C OXIDASE SUBUNIT 2"/>
    <property type="match status" value="1"/>
</dbReference>
<evidence type="ECO:0000256" key="7">
    <source>
        <dbReference type="ARBA" id="ARBA00022692"/>
    </source>
</evidence>
<proteinExistence type="inferred from homology"/>